<protein>
    <submittedName>
        <fullName evidence="2">Phosphonate transport system substrate-binding protein</fullName>
    </submittedName>
</protein>
<dbReference type="SUPFAM" id="SSF53850">
    <property type="entry name" value="Periplasmic binding protein-like II"/>
    <property type="match status" value="1"/>
</dbReference>
<name>A0A316GT15_9RHOB</name>
<dbReference type="RefSeq" id="WP_211315512.1">
    <property type="nucleotide sequence ID" value="NZ_QGGW01000010.1"/>
</dbReference>
<evidence type="ECO:0000313" key="3">
    <source>
        <dbReference type="Proteomes" id="UP000245708"/>
    </source>
</evidence>
<comment type="caution">
    <text evidence="2">The sequence shown here is derived from an EMBL/GenBank/DDBJ whole genome shotgun (WGS) entry which is preliminary data.</text>
</comment>
<feature type="chain" id="PRO_5016421547" evidence="1">
    <location>
        <begin position="23"/>
        <end position="286"/>
    </location>
</feature>
<dbReference type="EMBL" id="QGGW01000010">
    <property type="protein sequence ID" value="PWK58187.1"/>
    <property type="molecule type" value="Genomic_DNA"/>
</dbReference>
<dbReference type="CDD" id="cd13571">
    <property type="entry name" value="PBP2_PnhD_1"/>
    <property type="match status" value="1"/>
</dbReference>
<gene>
    <name evidence="2" type="ORF">C7455_110128</name>
</gene>
<keyword evidence="3" id="KW-1185">Reference proteome</keyword>
<reference evidence="2 3" key="1">
    <citation type="submission" date="2018-05" db="EMBL/GenBank/DDBJ databases">
        <title>Genomic Encyclopedia of Type Strains, Phase IV (KMG-IV): sequencing the most valuable type-strain genomes for metagenomic binning, comparative biology and taxonomic classification.</title>
        <authorList>
            <person name="Goeker M."/>
        </authorList>
    </citation>
    <scope>NUCLEOTIDE SEQUENCE [LARGE SCALE GENOMIC DNA]</scope>
    <source>
        <strain evidence="2 3">DSM 16097</strain>
    </source>
</reference>
<accession>A0A316GT15</accession>
<dbReference type="PANTHER" id="PTHR35841:SF1">
    <property type="entry name" value="PHOSPHONATES-BINDING PERIPLASMIC PROTEIN"/>
    <property type="match status" value="1"/>
</dbReference>
<keyword evidence="1" id="KW-0732">Signal</keyword>
<dbReference type="Pfam" id="PF12974">
    <property type="entry name" value="Phosphonate-bd"/>
    <property type="match status" value="1"/>
</dbReference>
<feature type="signal peptide" evidence="1">
    <location>
        <begin position="1"/>
        <end position="22"/>
    </location>
</feature>
<organism evidence="2 3">
    <name type="scientific">Roseicyclus mahoneyensis</name>
    <dbReference type="NCBI Taxonomy" id="164332"/>
    <lineage>
        <taxon>Bacteria</taxon>
        <taxon>Pseudomonadati</taxon>
        <taxon>Pseudomonadota</taxon>
        <taxon>Alphaproteobacteria</taxon>
        <taxon>Rhodobacterales</taxon>
        <taxon>Roseobacteraceae</taxon>
        <taxon>Roseicyclus</taxon>
    </lineage>
</organism>
<evidence type="ECO:0000313" key="2">
    <source>
        <dbReference type="EMBL" id="PWK58187.1"/>
    </source>
</evidence>
<dbReference type="PANTHER" id="PTHR35841">
    <property type="entry name" value="PHOSPHONATES-BINDING PERIPLASMIC PROTEIN"/>
    <property type="match status" value="1"/>
</dbReference>
<dbReference type="Gene3D" id="3.40.190.10">
    <property type="entry name" value="Periplasmic binding protein-like II"/>
    <property type="match status" value="2"/>
</dbReference>
<dbReference type="Proteomes" id="UP000245708">
    <property type="component" value="Unassembled WGS sequence"/>
</dbReference>
<sequence>MTRLVATRRQVLAAMVAAPALATPALSQPRAFTLALTPVLMISDLDLMGLLRTYLATALGMPVQLATRRSYQDVTVLVMGGKVDAAWVCGFPYVMHRDLLDVVAVPIWRGSPLYESYLIVEHGSPAQDWSDLEGHMHAFSDPDSNSGYLVTAALLARNGRRTDSFFQSTMFTYEHRNVVRAVASGLAQSGSVDGYIWDTMADTEPELADATRVLRRSEPLGFPPVVVNRTLGDPGRSTALREALLSMASDDLGRSLLAALRLDGFTEVAPTHYDAIAAHAARVRSM</sequence>
<proteinExistence type="predicted"/>
<evidence type="ECO:0000256" key="1">
    <source>
        <dbReference type="SAM" id="SignalP"/>
    </source>
</evidence>
<dbReference type="AlphaFoldDB" id="A0A316GT15"/>